<gene>
    <name evidence="2" type="ORF">MTR67_043354</name>
</gene>
<dbReference type="PANTHER" id="PTHR46148:SF60">
    <property type="entry name" value="CHROMO DOMAIN-CONTAINING PROTEIN"/>
    <property type="match status" value="1"/>
</dbReference>
<name>A0AAF0ZV26_SOLVR</name>
<dbReference type="Proteomes" id="UP001234989">
    <property type="component" value="Chromosome 10"/>
</dbReference>
<protein>
    <submittedName>
        <fullName evidence="2">Uncharacterized protein</fullName>
    </submittedName>
</protein>
<dbReference type="AlphaFoldDB" id="A0AAF0ZV26"/>
<keyword evidence="3" id="KW-1185">Reference proteome</keyword>
<evidence type="ECO:0000256" key="1">
    <source>
        <dbReference type="SAM" id="MobiDB-lite"/>
    </source>
</evidence>
<accession>A0AAF0ZV26</accession>
<sequence>MGGVPSQRAKPRPKAKDSPNLELLPQGPRPSPRLVLMTMGKWEASWSFLGQGRGTSKCPRQCLTLHEREHESWSTSQLVKGEGWLVKVTWHKGLKALPLQGQVMTKAITTDHAPYHGCLEVVFEAIEKVRLIRDRLKTAQSRQKSCANNRKKDVEFKVGDWVYLKISSMKGVMRFGKKGKLVPGDPVSILPLEGLGVDENLSYEEVPVEILDWQAKKLRNKEVASVKPTSQRDLHEGLHEPWSLSWAWRQWLSHPPSTTNFQGMNKATPMSRKVVRVEEKIWGSLNKSTASPSQVAPRGVLNTTNHEGSCGMVCSDLENLGSLGPFPLALSVMPLALGHFQDSNFDV</sequence>
<feature type="region of interest" description="Disordered" evidence="1">
    <location>
        <begin position="1"/>
        <end position="31"/>
    </location>
</feature>
<dbReference type="PANTHER" id="PTHR46148">
    <property type="entry name" value="CHROMO DOMAIN-CONTAINING PROTEIN"/>
    <property type="match status" value="1"/>
</dbReference>
<evidence type="ECO:0000313" key="2">
    <source>
        <dbReference type="EMBL" id="WMV49969.1"/>
    </source>
</evidence>
<dbReference type="EMBL" id="CP133621">
    <property type="protein sequence ID" value="WMV49969.1"/>
    <property type="molecule type" value="Genomic_DNA"/>
</dbReference>
<reference evidence="2" key="1">
    <citation type="submission" date="2023-08" db="EMBL/GenBank/DDBJ databases">
        <title>A de novo genome assembly of Solanum verrucosum Schlechtendal, a Mexican diploid species geographically isolated from the other diploid A-genome species in potato relatives.</title>
        <authorList>
            <person name="Hosaka K."/>
        </authorList>
    </citation>
    <scope>NUCLEOTIDE SEQUENCE</scope>
    <source>
        <tissue evidence="2">Young leaves</tissue>
    </source>
</reference>
<proteinExistence type="predicted"/>
<organism evidence="2 3">
    <name type="scientific">Solanum verrucosum</name>
    <dbReference type="NCBI Taxonomy" id="315347"/>
    <lineage>
        <taxon>Eukaryota</taxon>
        <taxon>Viridiplantae</taxon>
        <taxon>Streptophyta</taxon>
        <taxon>Embryophyta</taxon>
        <taxon>Tracheophyta</taxon>
        <taxon>Spermatophyta</taxon>
        <taxon>Magnoliopsida</taxon>
        <taxon>eudicotyledons</taxon>
        <taxon>Gunneridae</taxon>
        <taxon>Pentapetalae</taxon>
        <taxon>asterids</taxon>
        <taxon>lamiids</taxon>
        <taxon>Solanales</taxon>
        <taxon>Solanaceae</taxon>
        <taxon>Solanoideae</taxon>
        <taxon>Solaneae</taxon>
        <taxon>Solanum</taxon>
    </lineage>
</organism>
<evidence type="ECO:0000313" key="3">
    <source>
        <dbReference type="Proteomes" id="UP001234989"/>
    </source>
</evidence>